<dbReference type="EMBL" id="GBRH01165399">
    <property type="protein sequence ID" value="JAE32497.1"/>
    <property type="molecule type" value="Transcribed_RNA"/>
</dbReference>
<organism evidence="2">
    <name type="scientific">Arundo donax</name>
    <name type="common">Giant reed</name>
    <name type="synonym">Donax arundinaceus</name>
    <dbReference type="NCBI Taxonomy" id="35708"/>
    <lineage>
        <taxon>Eukaryota</taxon>
        <taxon>Viridiplantae</taxon>
        <taxon>Streptophyta</taxon>
        <taxon>Embryophyta</taxon>
        <taxon>Tracheophyta</taxon>
        <taxon>Spermatophyta</taxon>
        <taxon>Magnoliopsida</taxon>
        <taxon>Liliopsida</taxon>
        <taxon>Poales</taxon>
        <taxon>Poaceae</taxon>
        <taxon>PACMAD clade</taxon>
        <taxon>Arundinoideae</taxon>
        <taxon>Arundineae</taxon>
        <taxon>Arundo</taxon>
    </lineage>
</organism>
<proteinExistence type="predicted"/>
<sequence length="91" mass="9820">MAGSPPRSRRYLRTGTTSPCPSAARSIGVSPARVASFLPPNTSTRQDSTRGGAFGYLRRRRRRRRSPAPRRGTCRSPGAPWPRRSGAGSGP</sequence>
<reference evidence="2" key="2">
    <citation type="journal article" date="2015" name="Data Brief">
        <title>Shoot transcriptome of the giant reed, Arundo donax.</title>
        <authorList>
            <person name="Barrero R.A."/>
            <person name="Guerrero F.D."/>
            <person name="Moolhuijzen P."/>
            <person name="Goolsby J.A."/>
            <person name="Tidwell J."/>
            <person name="Bellgard S.E."/>
            <person name="Bellgard M.I."/>
        </authorList>
    </citation>
    <scope>NUCLEOTIDE SEQUENCE</scope>
    <source>
        <tissue evidence="2">Shoot tissue taken approximately 20 cm above the soil surface</tissue>
    </source>
</reference>
<accession>A0A0A9H6W2</accession>
<name>A0A0A9H6W2_ARUDO</name>
<dbReference type="AlphaFoldDB" id="A0A0A9H6W2"/>
<feature type="region of interest" description="Disordered" evidence="1">
    <location>
        <begin position="1"/>
        <end position="91"/>
    </location>
</feature>
<protein>
    <submittedName>
        <fullName evidence="2">Uncharacterized protein</fullName>
    </submittedName>
</protein>
<evidence type="ECO:0000256" key="1">
    <source>
        <dbReference type="SAM" id="MobiDB-lite"/>
    </source>
</evidence>
<evidence type="ECO:0000313" key="2">
    <source>
        <dbReference type="EMBL" id="JAE32497.1"/>
    </source>
</evidence>
<feature type="compositionally biased region" description="Basic residues" evidence="1">
    <location>
        <begin position="57"/>
        <end position="68"/>
    </location>
</feature>
<reference evidence="2" key="1">
    <citation type="submission" date="2014-09" db="EMBL/GenBank/DDBJ databases">
        <authorList>
            <person name="Magalhaes I.L.F."/>
            <person name="Oliveira U."/>
            <person name="Santos F.R."/>
            <person name="Vidigal T.H.D.A."/>
            <person name="Brescovit A.D."/>
            <person name="Santos A.J."/>
        </authorList>
    </citation>
    <scope>NUCLEOTIDE SEQUENCE</scope>
    <source>
        <tissue evidence="2">Shoot tissue taken approximately 20 cm above the soil surface</tissue>
    </source>
</reference>